<dbReference type="EMBL" id="MFJA01000045">
    <property type="protein sequence ID" value="OGG02950.1"/>
    <property type="molecule type" value="Genomic_DNA"/>
</dbReference>
<dbReference type="Proteomes" id="UP000176665">
    <property type="component" value="Unassembled WGS sequence"/>
</dbReference>
<sequence length="84" mass="9800">MIQRKFYLPEELYQKMQLQAKIDGKTITDVLRDLVKIGLKVKERKQTGRGAKKLYELSQLAQKEKWSGPSDLSISHDKYFTLAK</sequence>
<dbReference type="STRING" id="1798371.A2W14_02115"/>
<reference evidence="1 2" key="1">
    <citation type="journal article" date="2016" name="Nat. Commun.">
        <title>Thousands of microbial genomes shed light on interconnected biogeochemical processes in an aquifer system.</title>
        <authorList>
            <person name="Anantharaman K."/>
            <person name="Brown C.T."/>
            <person name="Hug L.A."/>
            <person name="Sharon I."/>
            <person name="Castelle C.J."/>
            <person name="Probst A.J."/>
            <person name="Thomas B.C."/>
            <person name="Singh A."/>
            <person name="Wilkins M.J."/>
            <person name="Karaoz U."/>
            <person name="Brodie E.L."/>
            <person name="Williams K.H."/>
            <person name="Hubbard S.S."/>
            <person name="Banfield J.F."/>
        </authorList>
    </citation>
    <scope>NUCLEOTIDE SEQUENCE [LARGE SCALE GENOMIC DNA]</scope>
</reference>
<comment type="caution">
    <text evidence="1">The sequence shown here is derived from an EMBL/GenBank/DDBJ whole genome shotgun (WGS) entry which is preliminary data.</text>
</comment>
<proteinExistence type="predicted"/>
<accession>A0A1F5YRY8</accession>
<name>A0A1F5YRY8_9BACT</name>
<evidence type="ECO:0000313" key="1">
    <source>
        <dbReference type="EMBL" id="OGG02950.1"/>
    </source>
</evidence>
<gene>
    <name evidence="1" type="ORF">A2W14_02115</name>
</gene>
<dbReference type="AlphaFoldDB" id="A0A1F5YRY8"/>
<organism evidence="1 2">
    <name type="scientific">Candidatus Gottesmanbacteria bacterium RBG_16_37_8</name>
    <dbReference type="NCBI Taxonomy" id="1798371"/>
    <lineage>
        <taxon>Bacteria</taxon>
        <taxon>Candidatus Gottesmaniibacteriota</taxon>
    </lineage>
</organism>
<evidence type="ECO:0008006" key="3">
    <source>
        <dbReference type="Google" id="ProtNLM"/>
    </source>
</evidence>
<protein>
    <recommendedName>
        <fullName evidence="3">Ribbon-helix-helix protein CopG domain-containing protein</fullName>
    </recommendedName>
</protein>
<evidence type="ECO:0000313" key="2">
    <source>
        <dbReference type="Proteomes" id="UP000176665"/>
    </source>
</evidence>